<keyword evidence="1" id="KW-1185">Reference proteome</keyword>
<sequence length="129" mass="14974">MAEDFWTGFNGTFLTIPCMGTELQSLFPIKNLTFVTVLCSEKTINAEKLTFLTVFVQKTVSFYQTTDMFQFFDRKEGFLWRLAHFSHNWQLVGGHHVAYGFRSNGFIALRAQLAVALKRYMIVTLTYKH</sequence>
<name>A0A915IRJ4_ROMCU</name>
<dbReference type="Proteomes" id="UP000887565">
    <property type="component" value="Unplaced"/>
</dbReference>
<protein>
    <submittedName>
        <fullName evidence="2">Uncharacterized protein</fullName>
    </submittedName>
</protein>
<evidence type="ECO:0000313" key="2">
    <source>
        <dbReference type="WBParaSite" id="nRc.2.0.1.t16823-RA"/>
    </source>
</evidence>
<organism evidence="1 2">
    <name type="scientific">Romanomermis culicivorax</name>
    <name type="common">Nematode worm</name>
    <dbReference type="NCBI Taxonomy" id="13658"/>
    <lineage>
        <taxon>Eukaryota</taxon>
        <taxon>Metazoa</taxon>
        <taxon>Ecdysozoa</taxon>
        <taxon>Nematoda</taxon>
        <taxon>Enoplea</taxon>
        <taxon>Dorylaimia</taxon>
        <taxon>Mermithida</taxon>
        <taxon>Mermithoidea</taxon>
        <taxon>Mermithidae</taxon>
        <taxon>Romanomermis</taxon>
    </lineage>
</organism>
<accession>A0A915IRJ4</accession>
<reference evidence="2" key="1">
    <citation type="submission" date="2022-11" db="UniProtKB">
        <authorList>
            <consortium name="WormBaseParasite"/>
        </authorList>
    </citation>
    <scope>IDENTIFICATION</scope>
</reference>
<dbReference type="AlphaFoldDB" id="A0A915IRJ4"/>
<dbReference type="WBParaSite" id="nRc.2.0.1.t16823-RA">
    <property type="protein sequence ID" value="nRc.2.0.1.t16823-RA"/>
    <property type="gene ID" value="nRc.2.0.1.g16823"/>
</dbReference>
<evidence type="ECO:0000313" key="1">
    <source>
        <dbReference type="Proteomes" id="UP000887565"/>
    </source>
</evidence>
<proteinExistence type="predicted"/>